<proteinExistence type="predicted"/>
<feature type="region of interest" description="Disordered" evidence="1">
    <location>
        <begin position="200"/>
        <end position="225"/>
    </location>
</feature>
<accession>A0AAV6LJS0</accession>
<comment type="caution">
    <text evidence="2">The sequence shown here is derived from an EMBL/GenBank/DDBJ whole genome shotgun (WGS) entry which is preliminary data.</text>
</comment>
<sequence length="225" mass="25446">MDGNLVPVRDVYGSKFYSYANGFYYWFAADEDDMFILSFDMVNEVFLAIPEPDGIPESVRDASWKRFTFYENSIAWILYDREDEERRCYSTWVLKGECWTKEVTIGPLLGVEIPLGFWKDGGLLLQSRATAELVASEPITGEIKNVGIEDPVLVFNYSESLVSVEGGNCSTGKDLPDFFDVPSRNVKEFIERNAALRQCQSSDFDGPPPPLSLEDLLQDESDVDV</sequence>
<keyword evidence="3" id="KW-1185">Reference proteome</keyword>
<gene>
    <name evidence="2" type="ORF">RHGRI_000426</name>
</gene>
<organism evidence="2 3">
    <name type="scientific">Rhododendron griersonianum</name>
    <dbReference type="NCBI Taxonomy" id="479676"/>
    <lineage>
        <taxon>Eukaryota</taxon>
        <taxon>Viridiplantae</taxon>
        <taxon>Streptophyta</taxon>
        <taxon>Embryophyta</taxon>
        <taxon>Tracheophyta</taxon>
        <taxon>Spermatophyta</taxon>
        <taxon>Magnoliopsida</taxon>
        <taxon>eudicotyledons</taxon>
        <taxon>Gunneridae</taxon>
        <taxon>Pentapetalae</taxon>
        <taxon>asterids</taxon>
        <taxon>Ericales</taxon>
        <taxon>Ericaceae</taxon>
        <taxon>Ericoideae</taxon>
        <taxon>Rhodoreae</taxon>
        <taxon>Rhododendron</taxon>
    </lineage>
</organism>
<evidence type="ECO:0000256" key="1">
    <source>
        <dbReference type="SAM" id="MobiDB-lite"/>
    </source>
</evidence>
<evidence type="ECO:0008006" key="4">
    <source>
        <dbReference type="Google" id="ProtNLM"/>
    </source>
</evidence>
<evidence type="ECO:0000313" key="2">
    <source>
        <dbReference type="EMBL" id="KAG5564222.1"/>
    </source>
</evidence>
<dbReference type="Proteomes" id="UP000823749">
    <property type="component" value="Chromosome 1"/>
</dbReference>
<dbReference type="EMBL" id="JACTNZ010000001">
    <property type="protein sequence ID" value="KAG5564222.1"/>
    <property type="molecule type" value="Genomic_DNA"/>
</dbReference>
<feature type="compositionally biased region" description="Acidic residues" evidence="1">
    <location>
        <begin position="216"/>
        <end position="225"/>
    </location>
</feature>
<name>A0AAV6LJS0_9ERIC</name>
<evidence type="ECO:0000313" key="3">
    <source>
        <dbReference type="Proteomes" id="UP000823749"/>
    </source>
</evidence>
<dbReference type="AlphaFoldDB" id="A0AAV6LJS0"/>
<protein>
    <recommendedName>
        <fullName evidence="4">F-box associated domain-containing protein</fullName>
    </recommendedName>
</protein>
<reference evidence="2" key="1">
    <citation type="submission" date="2020-08" db="EMBL/GenBank/DDBJ databases">
        <title>Plant Genome Project.</title>
        <authorList>
            <person name="Zhang R.-G."/>
        </authorList>
    </citation>
    <scope>NUCLEOTIDE SEQUENCE</scope>
    <source>
        <strain evidence="2">WSP0</strain>
        <tissue evidence="2">Leaf</tissue>
    </source>
</reference>